<evidence type="ECO:0000313" key="6">
    <source>
        <dbReference type="Proteomes" id="UP001431783"/>
    </source>
</evidence>
<reference evidence="5 6" key="1">
    <citation type="submission" date="2023-03" db="EMBL/GenBank/DDBJ databases">
        <title>Genome insight into feeding habits of ladybird beetles.</title>
        <authorList>
            <person name="Li H.-S."/>
            <person name="Huang Y.-H."/>
            <person name="Pang H."/>
        </authorList>
    </citation>
    <scope>NUCLEOTIDE SEQUENCE [LARGE SCALE GENOMIC DNA]</scope>
    <source>
        <strain evidence="5">SYSU_2023b</strain>
        <tissue evidence="5">Whole body</tissue>
    </source>
</reference>
<keyword evidence="1" id="KW-1015">Disulfide bond</keyword>
<dbReference type="AlphaFoldDB" id="A0AAW1TPR1"/>
<dbReference type="InterPro" id="IPR001254">
    <property type="entry name" value="Trypsin_dom"/>
</dbReference>
<feature type="signal peptide" evidence="3">
    <location>
        <begin position="1"/>
        <end position="20"/>
    </location>
</feature>
<dbReference type="PROSITE" id="PS50240">
    <property type="entry name" value="TRYPSIN_DOM"/>
    <property type="match status" value="1"/>
</dbReference>
<dbReference type="SUPFAM" id="SSF50494">
    <property type="entry name" value="Trypsin-like serine proteases"/>
    <property type="match status" value="1"/>
</dbReference>
<keyword evidence="3" id="KW-0732">Signal</keyword>
<comment type="similarity">
    <text evidence="2">Belongs to the peptidase S1 family. CLIP subfamily.</text>
</comment>
<gene>
    <name evidence="5" type="ORF">WA026_022919</name>
</gene>
<evidence type="ECO:0000259" key="4">
    <source>
        <dbReference type="PROSITE" id="PS50240"/>
    </source>
</evidence>
<dbReference type="InterPro" id="IPR051487">
    <property type="entry name" value="Ser/Thr_Proteases_Immune/Dev"/>
</dbReference>
<proteinExistence type="inferred from homology"/>
<name>A0AAW1TPR1_9CUCU</name>
<accession>A0AAW1TPR1</accession>
<protein>
    <recommendedName>
        <fullName evidence="4">Peptidase S1 domain-containing protein</fullName>
    </recommendedName>
</protein>
<dbReference type="EMBL" id="JARQZJ010000021">
    <property type="protein sequence ID" value="KAK9873507.1"/>
    <property type="molecule type" value="Genomic_DNA"/>
</dbReference>
<sequence length="342" mass="39584">MTSKILIVLIVLAHILKALIQKENYDYYSFMALIFSVVNGTVGEPCSGYIYTQRMIVTTANCYVNGSTRSFVLLVGLNRSHSLVNIQKWILHPYYSPATDKFHNEIAIVRTETNIDFNRLGTMELVPEDILVHDMYCMLVGWKIDEIDFIGKDFFTLEVQTIGKSLTDIYTLQKTIISPIQCYAQLNIAEKNLINLDDSFLCVKPDPSFNEDHNYGTLGSLLLCRERLDVYTVYLVGLKRKQREIERKSPELFINIRKYSKYLTRILLDHNSEPIIYFCEIRVCGKKYYTYGEYCILGDQIGCLHINRKIEHYFPQSNANQKLFSCTLSLFTLFISILVNSQ</sequence>
<feature type="chain" id="PRO_5043867266" description="Peptidase S1 domain-containing protein" evidence="3">
    <location>
        <begin position="21"/>
        <end position="342"/>
    </location>
</feature>
<dbReference type="PANTHER" id="PTHR24256">
    <property type="entry name" value="TRYPTASE-RELATED"/>
    <property type="match status" value="1"/>
</dbReference>
<dbReference type="GO" id="GO:0004252">
    <property type="term" value="F:serine-type endopeptidase activity"/>
    <property type="evidence" value="ECO:0007669"/>
    <property type="project" value="InterPro"/>
</dbReference>
<evidence type="ECO:0000313" key="5">
    <source>
        <dbReference type="EMBL" id="KAK9873507.1"/>
    </source>
</evidence>
<dbReference type="Proteomes" id="UP001431783">
    <property type="component" value="Unassembled WGS sequence"/>
</dbReference>
<comment type="caution">
    <text evidence="5">The sequence shown here is derived from an EMBL/GenBank/DDBJ whole genome shotgun (WGS) entry which is preliminary data.</text>
</comment>
<keyword evidence="6" id="KW-1185">Reference proteome</keyword>
<feature type="domain" description="Peptidase S1" evidence="4">
    <location>
        <begin position="10"/>
        <end position="268"/>
    </location>
</feature>
<evidence type="ECO:0000256" key="2">
    <source>
        <dbReference type="ARBA" id="ARBA00024195"/>
    </source>
</evidence>
<organism evidence="5 6">
    <name type="scientific">Henosepilachna vigintioctopunctata</name>
    <dbReference type="NCBI Taxonomy" id="420089"/>
    <lineage>
        <taxon>Eukaryota</taxon>
        <taxon>Metazoa</taxon>
        <taxon>Ecdysozoa</taxon>
        <taxon>Arthropoda</taxon>
        <taxon>Hexapoda</taxon>
        <taxon>Insecta</taxon>
        <taxon>Pterygota</taxon>
        <taxon>Neoptera</taxon>
        <taxon>Endopterygota</taxon>
        <taxon>Coleoptera</taxon>
        <taxon>Polyphaga</taxon>
        <taxon>Cucujiformia</taxon>
        <taxon>Coccinelloidea</taxon>
        <taxon>Coccinellidae</taxon>
        <taxon>Epilachninae</taxon>
        <taxon>Epilachnini</taxon>
        <taxon>Henosepilachna</taxon>
    </lineage>
</organism>
<dbReference type="Gene3D" id="2.40.10.10">
    <property type="entry name" value="Trypsin-like serine proteases"/>
    <property type="match status" value="1"/>
</dbReference>
<dbReference type="GO" id="GO:0006508">
    <property type="term" value="P:proteolysis"/>
    <property type="evidence" value="ECO:0007669"/>
    <property type="project" value="InterPro"/>
</dbReference>
<evidence type="ECO:0000256" key="1">
    <source>
        <dbReference type="ARBA" id="ARBA00023157"/>
    </source>
</evidence>
<evidence type="ECO:0000256" key="3">
    <source>
        <dbReference type="SAM" id="SignalP"/>
    </source>
</evidence>
<dbReference type="InterPro" id="IPR043504">
    <property type="entry name" value="Peptidase_S1_PA_chymotrypsin"/>
</dbReference>
<dbReference type="InterPro" id="IPR009003">
    <property type="entry name" value="Peptidase_S1_PA"/>
</dbReference>
<dbReference type="Pfam" id="PF00089">
    <property type="entry name" value="Trypsin"/>
    <property type="match status" value="1"/>
</dbReference>